<comment type="catalytic activity">
    <reaction evidence="1">
        <text>a 4-O-methyl-thymidine in DNA + L-cysteinyl-[protein] = a thymidine in DNA + S-methyl-L-cysteinyl-[protein]</text>
        <dbReference type="Rhea" id="RHEA:53428"/>
        <dbReference type="Rhea" id="RHEA-COMP:10131"/>
        <dbReference type="Rhea" id="RHEA-COMP:10132"/>
        <dbReference type="Rhea" id="RHEA-COMP:13555"/>
        <dbReference type="Rhea" id="RHEA-COMP:13556"/>
        <dbReference type="ChEBI" id="CHEBI:29950"/>
        <dbReference type="ChEBI" id="CHEBI:82612"/>
        <dbReference type="ChEBI" id="CHEBI:137386"/>
        <dbReference type="ChEBI" id="CHEBI:137387"/>
        <dbReference type="EC" id="2.1.1.63"/>
    </reaction>
</comment>
<dbReference type="PROSITE" id="PS00374">
    <property type="entry name" value="MGMT"/>
    <property type="match status" value="1"/>
</dbReference>
<dbReference type="AlphaFoldDB" id="A0A851I008"/>
<dbReference type="InterPro" id="IPR036388">
    <property type="entry name" value="WH-like_DNA-bd_sf"/>
</dbReference>
<keyword evidence="4" id="KW-0227">DNA damage</keyword>
<gene>
    <name evidence="8" type="ORF">HLV39_08370</name>
</gene>
<dbReference type="GO" id="GO:0032259">
    <property type="term" value="P:methylation"/>
    <property type="evidence" value="ECO:0007669"/>
    <property type="project" value="UniProtKB-KW"/>
</dbReference>
<comment type="catalytic activity">
    <reaction evidence="6">
        <text>a 6-O-methyl-2'-deoxyguanosine in DNA + L-cysteinyl-[protein] = S-methyl-L-cysteinyl-[protein] + a 2'-deoxyguanosine in DNA</text>
        <dbReference type="Rhea" id="RHEA:24000"/>
        <dbReference type="Rhea" id="RHEA-COMP:10131"/>
        <dbReference type="Rhea" id="RHEA-COMP:10132"/>
        <dbReference type="Rhea" id="RHEA-COMP:11367"/>
        <dbReference type="Rhea" id="RHEA-COMP:11368"/>
        <dbReference type="ChEBI" id="CHEBI:29950"/>
        <dbReference type="ChEBI" id="CHEBI:82612"/>
        <dbReference type="ChEBI" id="CHEBI:85445"/>
        <dbReference type="ChEBI" id="CHEBI:85448"/>
        <dbReference type="EC" id="2.1.1.63"/>
    </reaction>
</comment>
<accession>A0A851I008</accession>
<evidence type="ECO:0000256" key="1">
    <source>
        <dbReference type="ARBA" id="ARBA00001286"/>
    </source>
</evidence>
<keyword evidence="9" id="KW-1185">Reference proteome</keyword>
<evidence type="ECO:0000259" key="7">
    <source>
        <dbReference type="Pfam" id="PF01035"/>
    </source>
</evidence>
<evidence type="ECO:0000256" key="3">
    <source>
        <dbReference type="ARBA" id="ARBA00022679"/>
    </source>
</evidence>
<reference evidence="8 9" key="1">
    <citation type="submission" date="2020-03" db="EMBL/GenBank/DDBJ databases">
        <title>Metagenomic, metatranscriptomic, and metabolomic analyses revealed the key microbes and metabolic features during the fermentation of ganjang, Korean traditional soy sauce.</title>
        <authorList>
            <person name="Chun B.H."/>
            <person name="Jeon C.O."/>
        </authorList>
    </citation>
    <scope>NUCLEOTIDE SEQUENCE [LARGE SCALE GENOMIC DNA]</scope>
    <source>
        <strain evidence="8 9">KG14</strain>
    </source>
</reference>
<feature type="domain" description="Methylated-DNA-[protein]-cysteine S-methyltransferase DNA binding" evidence="7">
    <location>
        <begin position="92"/>
        <end position="171"/>
    </location>
</feature>
<evidence type="ECO:0000256" key="5">
    <source>
        <dbReference type="ARBA" id="ARBA00023204"/>
    </source>
</evidence>
<dbReference type="PANTHER" id="PTHR10815:SF14">
    <property type="entry name" value="BIFUNCTIONAL TRANSCRIPTIONAL ACTIVATOR_DNA REPAIR ENZYME ADA"/>
    <property type="match status" value="1"/>
</dbReference>
<comment type="caution">
    <text evidence="8">The sequence shown here is derived from an EMBL/GenBank/DDBJ whole genome shotgun (WGS) entry which is preliminary data.</text>
</comment>
<organism evidence="8 9">
    <name type="scientific">Marinobacter adhaerens</name>
    <dbReference type="NCBI Taxonomy" id="1033846"/>
    <lineage>
        <taxon>Bacteria</taxon>
        <taxon>Pseudomonadati</taxon>
        <taxon>Pseudomonadota</taxon>
        <taxon>Gammaproteobacteria</taxon>
        <taxon>Pseudomonadales</taxon>
        <taxon>Marinobacteraceae</taxon>
        <taxon>Marinobacter</taxon>
    </lineage>
</organism>
<dbReference type="InterPro" id="IPR036631">
    <property type="entry name" value="MGMT_N_sf"/>
</dbReference>
<dbReference type="SUPFAM" id="SSF53155">
    <property type="entry name" value="Methylated DNA-protein cysteine methyltransferase domain"/>
    <property type="match status" value="1"/>
</dbReference>
<dbReference type="NCBIfam" id="TIGR00589">
    <property type="entry name" value="ogt"/>
    <property type="match status" value="1"/>
</dbReference>
<dbReference type="Gene3D" id="3.30.160.70">
    <property type="entry name" value="Methylated DNA-protein cysteine methyltransferase domain"/>
    <property type="match status" value="1"/>
</dbReference>
<keyword evidence="3 8" id="KW-0808">Transferase</keyword>
<evidence type="ECO:0000313" key="8">
    <source>
        <dbReference type="EMBL" id="NWN91508.1"/>
    </source>
</evidence>
<dbReference type="FunFam" id="1.10.10.10:FF:000410">
    <property type="entry name" value="ADA regulatory protein, putative"/>
    <property type="match status" value="1"/>
</dbReference>
<keyword evidence="2 8" id="KW-0489">Methyltransferase</keyword>
<dbReference type="Proteomes" id="UP000536442">
    <property type="component" value="Unassembled WGS sequence"/>
</dbReference>
<evidence type="ECO:0000313" key="9">
    <source>
        <dbReference type="Proteomes" id="UP000536442"/>
    </source>
</evidence>
<dbReference type="Gene3D" id="1.10.10.10">
    <property type="entry name" value="Winged helix-like DNA-binding domain superfamily/Winged helix DNA-binding domain"/>
    <property type="match status" value="1"/>
</dbReference>
<dbReference type="InterPro" id="IPR001497">
    <property type="entry name" value="MethylDNA_cys_MeTrfase_AS"/>
</dbReference>
<dbReference type="GO" id="GO:0003908">
    <property type="term" value="F:methylated-DNA-[protein]-cysteine S-methyltransferase activity"/>
    <property type="evidence" value="ECO:0007669"/>
    <property type="project" value="UniProtKB-EC"/>
</dbReference>
<name>A0A851I008_9GAMM</name>
<evidence type="ECO:0000256" key="4">
    <source>
        <dbReference type="ARBA" id="ARBA00022763"/>
    </source>
</evidence>
<dbReference type="CDD" id="cd06445">
    <property type="entry name" value="ATase"/>
    <property type="match status" value="1"/>
</dbReference>
<dbReference type="GO" id="GO:0006281">
    <property type="term" value="P:DNA repair"/>
    <property type="evidence" value="ECO:0007669"/>
    <property type="project" value="UniProtKB-KW"/>
</dbReference>
<dbReference type="EC" id="2.1.1.63" evidence="8"/>
<keyword evidence="5" id="KW-0234">DNA repair</keyword>
<dbReference type="Pfam" id="PF01035">
    <property type="entry name" value="DNA_binding_1"/>
    <property type="match status" value="1"/>
</dbReference>
<dbReference type="PANTHER" id="PTHR10815">
    <property type="entry name" value="METHYLATED-DNA--PROTEIN-CYSTEINE METHYLTRANSFERASE"/>
    <property type="match status" value="1"/>
</dbReference>
<dbReference type="InterPro" id="IPR014048">
    <property type="entry name" value="MethylDNA_cys_MeTrfase_DNA-bd"/>
</dbReference>
<dbReference type="SUPFAM" id="SSF46767">
    <property type="entry name" value="Methylated DNA-protein cysteine methyltransferase, C-terminal domain"/>
    <property type="match status" value="1"/>
</dbReference>
<proteinExistence type="predicted"/>
<evidence type="ECO:0000256" key="6">
    <source>
        <dbReference type="ARBA" id="ARBA00049348"/>
    </source>
</evidence>
<protein>
    <submittedName>
        <fullName evidence="8">Methylated-DNA--[protein]-cysteine S-methyltransferase</fullName>
        <ecNumber evidence="8">2.1.1.63</ecNumber>
    </submittedName>
</protein>
<sequence length="177" mass="19383">MTTIDTQTETLSWQTGHCYLGTLLVAHTSAGVCAVLPGESKDELIAELARRYPNATLKQAKDPDVPWFNAVMDYLEDSRKPLAIELDLRGTDFQCRVWRALQEIPSGSSASYADIARRIGQPQASRAVAGACAANALAVVVPCHRVLRSDGALSGYRWGIKRKQALLEREQGLSRSK</sequence>
<dbReference type="InterPro" id="IPR036217">
    <property type="entry name" value="MethylDNA_cys_MeTrfase_DNAb"/>
</dbReference>
<evidence type="ECO:0000256" key="2">
    <source>
        <dbReference type="ARBA" id="ARBA00022603"/>
    </source>
</evidence>
<dbReference type="EMBL" id="JABEVQ010000004">
    <property type="protein sequence ID" value="NWN91508.1"/>
    <property type="molecule type" value="Genomic_DNA"/>
</dbReference>